<feature type="domain" description="VOC" evidence="10">
    <location>
        <begin position="97"/>
        <end position="246"/>
    </location>
</feature>
<dbReference type="GO" id="GO:0003868">
    <property type="term" value="F:4-hydroxyphenylpyruvate dioxygenase activity"/>
    <property type="evidence" value="ECO:0007669"/>
    <property type="project" value="UniProtKB-EC"/>
</dbReference>
<sequence length="269" mass="30012">MGRVSVRGPGGSVGGVHGKSEDLTKKKKNTLTCCRIPPLRCNLQTQTSALRGGRAEVFAGDWWMRDTSGLFPLPDATATSAPSLETTHPRATGAIATMLRTLVHTKTSPHVLRWYERFGFKHFPLSKTEDQERGFEIRGPQIGLRLTAADSPALGKMVLAESLPQEDNQLDRFLQYHNKQGGIQHVGLFTPDIFKAAESMVQQGARFTNQPPTYYSDPRKQQEIRGLGPEIVYQIHNRYLLQVFLIERQDAEGFGEGNIRALNRSQEAI</sequence>
<evidence type="ECO:0000313" key="11">
    <source>
        <dbReference type="Ensembl" id="ENSLLEP00000039030.1"/>
    </source>
</evidence>
<keyword evidence="4" id="KW-0677">Repeat</keyword>
<dbReference type="Proteomes" id="UP000694569">
    <property type="component" value="Unplaced"/>
</dbReference>
<dbReference type="InterPro" id="IPR004360">
    <property type="entry name" value="Glyas_Fos-R_dOase_dom"/>
</dbReference>
<evidence type="ECO:0000256" key="9">
    <source>
        <dbReference type="SAM" id="MobiDB-lite"/>
    </source>
</evidence>
<proteinExistence type="inferred from homology"/>
<reference evidence="11" key="2">
    <citation type="submission" date="2025-09" db="UniProtKB">
        <authorList>
            <consortium name="Ensembl"/>
        </authorList>
    </citation>
    <scope>IDENTIFICATION</scope>
</reference>
<keyword evidence="12" id="KW-1185">Reference proteome</keyword>
<comment type="function">
    <text evidence="7">Catalyzes the conversion of 4-hydroxyphenylpyruvic acid to homogentisic acid, one of the steps in tyrosine catabolism.</text>
</comment>
<dbReference type="Pfam" id="PF00903">
    <property type="entry name" value="Glyoxalase"/>
    <property type="match status" value="1"/>
</dbReference>
<evidence type="ECO:0000256" key="4">
    <source>
        <dbReference type="ARBA" id="ARBA00022737"/>
    </source>
</evidence>
<evidence type="ECO:0000256" key="8">
    <source>
        <dbReference type="ARBA" id="ARBA00048047"/>
    </source>
</evidence>
<feature type="compositionally biased region" description="Gly residues" evidence="9">
    <location>
        <begin position="8"/>
        <end position="17"/>
    </location>
</feature>
<organism evidence="11 12">
    <name type="scientific">Leptobrachium leishanense</name>
    <name type="common">Leishan spiny toad</name>
    <dbReference type="NCBI Taxonomy" id="445787"/>
    <lineage>
        <taxon>Eukaryota</taxon>
        <taxon>Metazoa</taxon>
        <taxon>Chordata</taxon>
        <taxon>Craniata</taxon>
        <taxon>Vertebrata</taxon>
        <taxon>Euteleostomi</taxon>
        <taxon>Amphibia</taxon>
        <taxon>Batrachia</taxon>
        <taxon>Anura</taxon>
        <taxon>Pelobatoidea</taxon>
        <taxon>Megophryidae</taxon>
        <taxon>Leptobrachium</taxon>
    </lineage>
</organism>
<dbReference type="PROSITE" id="PS51819">
    <property type="entry name" value="VOC"/>
    <property type="match status" value="1"/>
</dbReference>
<evidence type="ECO:0000256" key="5">
    <source>
        <dbReference type="ARBA" id="ARBA00023004"/>
    </source>
</evidence>
<dbReference type="AlphaFoldDB" id="A0A8C5QKD9"/>
<dbReference type="Ensembl" id="ENSLLET00000040589.1">
    <property type="protein sequence ID" value="ENSLLEP00000039030.1"/>
    <property type="gene ID" value="ENSLLEG00000024703.1"/>
</dbReference>
<dbReference type="Gene3D" id="3.10.180.10">
    <property type="entry name" value="2,3-Dihydroxybiphenyl 1,2-Dioxygenase, domain 1"/>
    <property type="match status" value="1"/>
</dbReference>
<feature type="region of interest" description="Disordered" evidence="9">
    <location>
        <begin position="1"/>
        <end position="22"/>
    </location>
</feature>
<comment type="catalytic activity">
    <reaction evidence="8">
        <text>3-(4-hydroxyphenyl)pyruvate + O2 = homogentisate + CO2</text>
        <dbReference type="Rhea" id="RHEA:16189"/>
        <dbReference type="ChEBI" id="CHEBI:15379"/>
        <dbReference type="ChEBI" id="CHEBI:16169"/>
        <dbReference type="ChEBI" id="CHEBI:16526"/>
        <dbReference type="ChEBI" id="CHEBI:36242"/>
        <dbReference type="EC" id="1.13.11.27"/>
    </reaction>
    <physiologicalReaction direction="left-to-right" evidence="8">
        <dbReference type="Rhea" id="RHEA:16190"/>
    </physiologicalReaction>
</comment>
<dbReference type="PANTHER" id="PTHR11959">
    <property type="entry name" value="4-HYDROXYPHENYLPYRUVATE DIOXYGENASE"/>
    <property type="match status" value="1"/>
</dbReference>
<dbReference type="InterPro" id="IPR029068">
    <property type="entry name" value="Glyas_Bleomycin-R_OHBP_Dase"/>
</dbReference>
<dbReference type="InterPro" id="IPR037523">
    <property type="entry name" value="VOC_core"/>
</dbReference>
<evidence type="ECO:0000259" key="10">
    <source>
        <dbReference type="PROSITE" id="PS51819"/>
    </source>
</evidence>
<accession>A0A8C5QKD9</accession>
<evidence type="ECO:0000256" key="1">
    <source>
        <dbReference type="ARBA" id="ARBA00001962"/>
    </source>
</evidence>
<keyword evidence="5" id="KW-0408">Iron</keyword>
<reference evidence="11" key="1">
    <citation type="submission" date="2025-08" db="UniProtKB">
        <authorList>
            <consortium name="Ensembl"/>
        </authorList>
    </citation>
    <scope>IDENTIFICATION</scope>
</reference>
<name>A0A8C5QKD9_9ANUR</name>
<comment type="similarity">
    <text evidence="2">Belongs to the 4HPPD family.</text>
</comment>
<comment type="cofactor">
    <cofactor evidence="1">
        <name>Fe cation</name>
        <dbReference type="ChEBI" id="CHEBI:24875"/>
    </cofactor>
</comment>
<evidence type="ECO:0000256" key="6">
    <source>
        <dbReference type="ARBA" id="ARBA00029786"/>
    </source>
</evidence>
<evidence type="ECO:0000256" key="2">
    <source>
        <dbReference type="ARBA" id="ARBA00005877"/>
    </source>
</evidence>
<dbReference type="OrthoDB" id="414569at2759"/>
<evidence type="ECO:0000256" key="7">
    <source>
        <dbReference type="ARBA" id="ARBA00033727"/>
    </source>
</evidence>
<dbReference type="PANTHER" id="PTHR11959:SF10">
    <property type="entry name" value="4-HYDROXYPHENYLPYRUVATE DIOXYGENASE-LIKE PROTEIN"/>
    <property type="match status" value="1"/>
</dbReference>
<protein>
    <recommendedName>
        <fullName evidence="3">4-hydroxyphenylpyruvate dioxygenase</fullName>
    </recommendedName>
    <alternativeName>
        <fullName evidence="6">4-hydroxyphenylpyruvic acid oxidase</fullName>
    </alternativeName>
</protein>
<dbReference type="SUPFAM" id="SSF54593">
    <property type="entry name" value="Glyoxalase/Bleomycin resistance protein/Dihydroxybiphenyl dioxygenase"/>
    <property type="match status" value="1"/>
</dbReference>
<dbReference type="GO" id="GO:0009072">
    <property type="term" value="P:aromatic amino acid metabolic process"/>
    <property type="evidence" value="ECO:0007669"/>
    <property type="project" value="InterPro"/>
</dbReference>
<dbReference type="GeneTree" id="ENSGT00530000063474"/>
<evidence type="ECO:0000313" key="12">
    <source>
        <dbReference type="Proteomes" id="UP000694569"/>
    </source>
</evidence>
<evidence type="ECO:0000256" key="3">
    <source>
        <dbReference type="ARBA" id="ARBA00018452"/>
    </source>
</evidence>
<dbReference type="InterPro" id="IPR005956">
    <property type="entry name" value="4OHPhenylPyrv_dOase"/>
</dbReference>